<organism evidence="1 2">
    <name type="scientific">Sulfuriferula nivalis</name>
    <dbReference type="NCBI Taxonomy" id="2675298"/>
    <lineage>
        <taxon>Bacteria</taxon>
        <taxon>Pseudomonadati</taxon>
        <taxon>Pseudomonadota</taxon>
        <taxon>Betaproteobacteria</taxon>
        <taxon>Nitrosomonadales</taxon>
        <taxon>Sulfuricellaceae</taxon>
        <taxon>Sulfuriferula</taxon>
    </lineage>
</organism>
<name>A0A809S945_9PROT</name>
<dbReference type="Proteomes" id="UP000463939">
    <property type="component" value="Chromosome"/>
</dbReference>
<evidence type="ECO:0000313" key="2">
    <source>
        <dbReference type="Proteomes" id="UP000463939"/>
    </source>
</evidence>
<dbReference type="KEGG" id="sniv:SFSGTM_17010"/>
<proteinExistence type="predicted"/>
<dbReference type="EMBL" id="AP021881">
    <property type="protein sequence ID" value="BBP00993.1"/>
    <property type="molecule type" value="Genomic_DNA"/>
</dbReference>
<evidence type="ECO:0000313" key="1">
    <source>
        <dbReference type="EMBL" id="BBP00993.1"/>
    </source>
</evidence>
<protein>
    <submittedName>
        <fullName evidence="1">Uncharacterized protein</fullName>
    </submittedName>
</protein>
<gene>
    <name evidence="1" type="ORF">SFSGTM_17010</name>
</gene>
<accession>A0A809S945</accession>
<sequence>MVVINRNRKTALAVRRTGCAVLMIVMRSGKLTTSYVKHQEFETEWREMKKSMEQALITFSRHAKKNGATQSALNALKKLTKEQESASLRLF</sequence>
<keyword evidence="2" id="KW-1185">Reference proteome</keyword>
<reference evidence="2" key="1">
    <citation type="submission" date="2019-11" db="EMBL/GenBank/DDBJ databases">
        <title>Isolation and characterization of a novel species in the genus Sulfuriferula.</title>
        <authorList>
            <person name="Mochizuki J."/>
            <person name="Kojima H."/>
            <person name="Fukui M."/>
        </authorList>
    </citation>
    <scope>NUCLEOTIDE SEQUENCE [LARGE SCALE GENOMIC DNA]</scope>
    <source>
        <strain evidence="2">SGTM</strain>
    </source>
</reference>
<dbReference type="AlphaFoldDB" id="A0A809S945"/>